<reference evidence="2 3" key="1">
    <citation type="journal article" date="2024" name="BMC Genomics">
        <title>De novo assembly and annotation of Popillia japonica's genome with initial clues to its potential as an invasive pest.</title>
        <authorList>
            <person name="Cucini C."/>
            <person name="Boschi S."/>
            <person name="Funari R."/>
            <person name="Cardaioli E."/>
            <person name="Iannotti N."/>
            <person name="Marturano G."/>
            <person name="Paoli F."/>
            <person name="Bruttini M."/>
            <person name="Carapelli A."/>
            <person name="Frati F."/>
            <person name="Nardi F."/>
        </authorList>
    </citation>
    <scope>NUCLEOTIDE SEQUENCE [LARGE SCALE GENOMIC DNA]</scope>
    <source>
        <strain evidence="2">DMR45628</strain>
    </source>
</reference>
<accession>A0AAW1LT18</accession>
<feature type="region of interest" description="Disordered" evidence="1">
    <location>
        <begin position="149"/>
        <end position="183"/>
    </location>
</feature>
<gene>
    <name evidence="2" type="ORF">QE152_g10993</name>
</gene>
<organism evidence="2 3">
    <name type="scientific">Popillia japonica</name>
    <name type="common">Japanese beetle</name>
    <dbReference type="NCBI Taxonomy" id="7064"/>
    <lineage>
        <taxon>Eukaryota</taxon>
        <taxon>Metazoa</taxon>
        <taxon>Ecdysozoa</taxon>
        <taxon>Arthropoda</taxon>
        <taxon>Hexapoda</taxon>
        <taxon>Insecta</taxon>
        <taxon>Pterygota</taxon>
        <taxon>Neoptera</taxon>
        <taxon>Endopterygota</taxon>
        <taxon>Coleoptera</taxon>
        <taxon>Polyphaga</taxon>
        <taxon>Scarabaeiformia</taxon>
        <taxon>Scarabaeidae</taxon>
        <taxon>Rutelinae</taxon>
        <taxon>Popillia</taxon>
    </lineage>
</organism>
<keyword evidence="3" id="KW-1185">Reference proteome</keyword>
<comment type="caution">
    <text evidence="2">The sequence shown here is derived from an EMBL/GenBank/DDBJ whole genome shotgun (WGS) entry which is preliminary data.</text>
</comment>
<evidence type="ECO:0000313" key="3">
    <source>
        <dbReference type="Proteomes" id="UP001458880"/>
    </source>
</evidence>
<dbReference type="AlphaFoldDB" id="A0AAW1LT18"/>
<dbReference type="Proteomes" id="UP001458880">
    <property type="component" value="Unassembled WGS sequence"/>
</dbReference>
<evidence type="ECO:0000256" key="1">
    <source>
        <dbReference type="SAM" id="MobiDB-lite"/>
    </source>
</evidence>
<feature type="compositionally biased region" description="Low complexity" evidence="1">
    <location>
        <begin position="18"/>
        <end position="32"/>
    </location>
</feature>
<protein>
    <submittedName>
        <fullName evidence="2">Uncharacterized protein</fullName>
    </submittedName>
</protein>
<proteinExistence type="predicted"/>
<feature type="compositionally biased region" description="Basic and acidic residues" evidence="1">
    <location>
        <begin position="33"/>
        <end position="42"/>
    </location>
</feature>
<dbReference type="EMBL" id="JASPKY010000104">
    <property type="protein sequence ID" value="KAK9737147.1"/>
    <property type="molecule type" value="Genomic_DNA"/>
</dbReference>
<feature type="compositionally biased region" description="Pro residues" evidence="1">
    <location>
        <begin position="156"/>
        <end position="171"/>
    </location>
</feature>
<sequence>MEAHIKSHSENAPPISPPSSSTQSESSCSSSSSDKENKDSPIHQDTMNYESSGIYCIIRDRVTPLPYFRQPSPQSGVELLAAAAATVTERVYNDHLQSPVDEVVNLISRPQNIVNLRHPAYYTYESHPLNTLNAGDALRQVEAALGDLPSEDEPMLTPPSSNPVSPAPSVSPDPELSLPPRKRSKMIAKSMESVKDLSPVRYNSVIQYARAS</sequence>
<evidence type="ECO:0000313" key="2">
    <source>
        <dbReference type="EMBL" id="KAK9737147.1"/>
    </source>
</evidence>
<feature type="region of interest" description="Disordered" evidence="1">
    <location>
        <begin position="1"/>
        <end position="46"/>
    </location>
</feature>
<name>A0AAW1LT18_POPJA</name>